<reference evidence="3" key="2">
    <citation type="submission" date="2010-03" db="EMBL/GenBank/DDBJ databases">
        <title>The genome sequence of Coccidioides posadasii strain Silveira.</title>
        <authorList>
            <consortium name="The Broad Institute Genome Sequencing Center for Infectious Disease"/>
            <person name="Neafsey D."/>
            <person name="Orbach M."/>
            <person name="Henn M.R."/>
            <person name="Cole G.T."/>
            <person name="Galgiani J."/>
            <person name="Gardner M.J."/>
            <person name="Kirkland T.N."/>
            <person name="Taylor J.W."/>
            <person name="Young S.K."/>
            <person name="Zeng Q."/>
            <person name="Koehrsen M."/>
            <person name="Alvarado L."/>
            <person name="Berlin A."/>
            <person name="Borenstein D."/>
            <person name="Chapman S.B."/>
            <person name="Chen Z."/>
            <person name="Engels R."/>
            <person name="Freedman E."/>
            <person name="Gellesch M."/>
            <person name="Goldberg J."/>
            <person name="Griggs A."/>
            <person name="Gujja S."/>
            <person name="Heilman E."/>
            <person name="Heiman D."/>
            <person name="Howarth C."/>
            <person name="Jen D."/>
            <person name="Larson L."/>
            <person name="Mehta T."/>
            <person name="Neiman D."/>
            <person name="Park D."/>
            <person name="Pearson M."/>
            <person name="Richards J."/>
            <person name="Roberts A."/>
            <person name="Saif S."/>
            <person name="Shea T."/>
            <person name="Shenoy N."/>
            <person name="Sisk P."/>
            <person name="Stolte C."/>
            <person name="Sykes S."/>
            <person name="Walk T."/>
            <person name="White J."/>
            <person name="Yandava C."/>
            <person name="Haas B."/>
            <person name="Nusbaum C."/>
            <person name="Birren B."/>
        </authorList>
    </citation>
    <scope>NUCLEOTIDE SEQUENCE [LARGE SCALE GENOMIC DNA]</scope>
    <source>
        <strain evidence="3">RMSCC 757 / Silveira</strain>
    </source>
</reference>
<protein>
    <submittedName>
        <fullName evidence="2">Predicted protein</fullName>
    </submittedName>
</protein>
<organism evidence="3">
    <name type="scientific">Coccidioides posadasii (strain RMSCC 757 / Silveira)</name>
    <name type="common">Valley fever fungus</name>
    <dbReference type="NCBI Taxonomy" id="443226"/>
    <lineage>
        <taxon>Eukaryota</taxon>
        <taxon>Fungi</taxon>
        <taxon>Dikarya</taxon>
        <taxon>Ascomycota</taxon>
        <taxon>Pezizomycotina</taxon>
        <taxon>Eurotiomycetes</taxon>
        <taxon>Eurotiomycetidae</taxon>
        <taxon>Onygenales</taxon>
        <taxon>Onygenaceae</taxon>
        <taxon>Coccidioides</taxon>
    </lineage>
</organism>
<dbReference type="HOGENOM" id="CLU_2049509_0_0_1"/>
<accession>E9D4E8</accession>
<dbReference type="VEuPathDB" id="FungiDB:CPSG_04487"/>
<sequence>MAGRFRIQGSFGSPNRKDKSCNLTRARITGPVKTQKNQRFCKKGRRPAPTQQGDGRGKESDGGKEEDEMEEAEEREEEKVTVVVVVVVVRATGGTFRGETACDKVRWSMKIELKRKKRRE</sequence>
<evidence type="ECO:0000313" key="2">
    <source>
        <dbReference type="EMBL" id="EFW18941.1"/>
    </source>
</evidence>
<feature type="region of interest" description="Disordered" evidence="1">
    <location>
        <begin position="1"/>
        <end position="78"/>
    </location>
</feature>
<name>E9D4E8_COCPS</name>
<gene>
    <name evidence="2" type="ORF">CPSG_04487</name>
</gene>
<evidence type="ECO:0000313" key="3">
    <source>
        <dbReference type="Proteomes" id="UP000002497"/>
    </source>
</evidence>
<feature type="compositionally biased region" description="Acidic residues" evidence="1">
    <location>
        <begin position="64"/>
        <end position="76"/>
    </location>
</feature>
<evidence type="ECO:0000256" key="1">
    <source>
        <dbReference type="SAM" id="MobiDB-lite"/>
    </source>
</evidence>
<dbReference type="Proteomes" id="UP000002497">
    <property type="component" value="Unassembled WGS sequence"/>
</dbReference>
<keyword evidence="3" id="KW-1185">Reference proteome</keyword>
<dbReference type="EMBL" id="GL636491">
    <property type="protein sequence ID" value="EFW18941.1"/>
    <property type="molecule type" value="Genomic_DNA"/>
</dbReference>
<proteinExistence type="predicted"/>
<reference evidence="3" key="1">
    <citation type="journal article" date="2010" name="Genome Res.">
        <title>Population genomic sequencing of Coccidioides fungi reveals recent hybridization and transposon control.</title>
        <authorList>
            <person name="Neafsey D.E."/>
            <person name="Barker B.M."/>
            <person name="Sharpton T.J."/>
            <person name="Stajich J.E."/>
            <person name="Park D.J."/>
            <person name="Whiston E."/>
            <person name="Hung C.-Y."/>
            <person name="McMahan C."/>
            <person name="White J."/>
            <person name="Sykes S."/>
            <person name="Heiman D."/>
            <person name="Young S."/>
            <person name="Zeng Q."/>
            <person name="Abouelleil A."/>
            <person name="Aftuck L."/>
            <person name="Bessette D."/>
            <person name="Brown A."/>
            <person name="FitzGerald M."/>
            <person name="Lui A."/>
            <person name="Macdonald J.P."/>
            <person name="Priest M."/>
            <person name="Orbach M.J."/>
            <person name="Galgiani J.N."/>
            <person name="Kirkland T.N."/>
            <person name="Cole G.T."/>
            <person name="Birren B.W."/>
            <person name="Henn M.R."/>
            <person name="Taylor J.W."/>
            <person name="Rounsley S.D."/>
        </authorList>
    </citation>
    <scope>NUCLEOTIDE SEQUENCE [LARGE SCALE GENOMIC DNA]</scope>
    <source>
        <strain evidence="3">RMSCC 757 / Silveira</strain>
    </source>
</reference>
<dbReference type="AlphaFoldDB" id="E9D4E8"/>